<protein>
    <submittedName>
        <fullName evidence="1">Uncharacterized protein</fullName>
    </submittedName>
</protein>
<evidence type="ECO:0000313" key="1">
    <source>
        <dbReference type="EMBL" id="MBB5206503.1"/>
    </source>
</evidence>
<dbReference type="Proteomes" id="UP000521199">
    <property type="component" value="Unassembled WGS sequence"/>
</dbReference>
<sequence>MTTPLDKPLRRELRIDDAAYTLTIDPSGLKLVEKGRRRGIELAWTALVNGDASLAAALEASVRP</sequence>
<organism evidence="1 2">
    <name type="scientific">Chiayiivirga flava</name>
    <dbReference type="NCBI Taxonomy" id="659595"/>
    <lineage>
        <taxon>Bacteria</taxon>
        <taxon>Pseudomonadati</taxon>
        <taxon>Pseudomonadota</taxon>
        <taxon>Gammaproteobacteria</taxon>
        <taxon>Lysobacterales</taxon>
        <taxon>Lysobacteraceae</taxon>
        <taxon>Chiayiivirga</taxon>
    </lineage>
</organism>
<dbReference type="EMBL" id="JACHHP010000001">
    <property type="protein sequence ID" value="MBB5206503.1"/>
    <property type="molecule type" value="Genomic_DNA"/>
</dbReference>
<dbReference type="RefSeq" id="WP_183958556.1">
    <property type="nucleotide sequence ID" value="NZ_JACHHP010000001.1"/>
</dbReference>
<evidence type="ECO:0000313" key="2">
    <source>
        <dbReference type="Proteomes" id="UP000521199"/>
    </source>
</evidence>
<proteinExistence type="predicted"/>
<gene>
    <name evidence="1" type="ORF">HNQ52_000019</name>
</gene>
<accession>A0A7W8D1Z0</accession>
<comment type="caution">
    <text evidence="1">The sequence shown here is derived from an EMBL/GenBank/DDBJ whole genome shotgun (WGS) entry which is preliminary data.</text>
</comment>
<dbReference type="AlphaFoldDB" id="A0A7W8D1Z0"/>
<reference evidence="1 2" key="1">
    <citation type="submission" date="2020-08" db="EMBL/GenBank/DDBJ databases">
        <title>Genomic Encyclopedia of Type Strains, Phase IV (KMG-IV): sequencing the most valuable type-strain genomes for metagenomic binning, comparative biology and taxonomic classification.</title>
        <authorList>
            <person name="Goeker M."/>
        </authorList>
    </citation>
    <scope>NUCLEOTIDE SEQUENCE [LARGE SCALE GENOMIC DNA]</scope>
    <source>
        <strain evidence="1 2">DSM 24163</strain>
    </source>
</reference>
<name>A0A7W8D1Z0_9GAMM</name>
<keyword evidence="2" id="KW-1185">Reference proteome</keyword>